<gene>
    <name evidence="1" type="ORF">FB460_0130</name>
</gene>
<proteinExistence type="predicted"/>
<dbReference type="InterPro" id="IPR010743">
    <property type="entry name" value="Methionine_synth_MetW"/>
</dbReference>
<evidence type="ECO:0000313" key="1">
    <source>
        <dbReference type="EMBL" id="TQL62357.1"/>
    </source>
</evidence>
<keyword evidence="2" id="KW-1185">Reference proteome</keyword>
<accession>A0A542ZPW3</accession>
<reference evidence="1 2" key="1">
    <citation type="submission" date="2019-06" db="EMBL/GenBank/DDBJ databases">
        <title>Sequencing the genomes of 1000 actinobacteria strains.</title>
        <authorList>
            <person name="Klenk H.-P."/>
        </authorList>
    </citation>
    <scope>NUCLEOTIDE SEQUENCE [LARGE SCALE GENOMIC DNA]</scope>
    <source>
        <strain evidence="1 2">DSM 8251</strain>
    </source>
</reference>
<dbReference type="Proteomes" id="UP000316196">
    <property type="component" value="Unassembled WGS sequence"/>
</dbReference>
<organism evidence="1 2">
    <name type="scientific">Propioniferax innocua</name>
    <dbReference type="NCBI Taxonomy" id="1753"/>
    <lineage>
        <taxon>Bacteria</taxon>
        <taxon>Bacillati</taxon>
        <taxon>Actinomycetota</taxon>
        <taxon>Actinomycetes</taxon>
        <taxon>Propionibacteriales</taxon>
        <taxon>Propionibacteriaceae</taxon>
        <taxon>Propioniferax</taxon>
    </lineage>
</organism>
<protein>
    <submittedName>
        <fullName evidence="1">Methionine biosynthesis protein MetW</fullName>
    </submittedName>
</protein>
<dbReference type="NCBIfam" id="TIGR02081">
    <property type="entry name" value="metW"/>
    <property type="match status" value="1"/>
</dbReference>
<dbReference type="AlphaFoldDB" id="A0A542ZPW3"/>
<dbReference type="SUPFAM" id="SSF53335">
    <property type="entry name" value="S-adenosyl-L-methionine-dependent methyltransferases"/>
    <property type="match status" value="1"/>
</dbReference>
<dbReference type="Pfam" id="PF07021">
    <property type="entry name" value="MetW"/>
    <property type="match status" value="1"/>
</dbReference>
<sequence length="211" mass="23317">MSESITTASSELRADLALVAELIPRGSRVLDLGCGRASLLRHLIDEKGCTGTGVDGDPERLVTAIARGVPTIQLDLDSELGEFSDDSYDVVVLSRTLQAIRRPANVLAEMGRIGTRCIVSMPNFGFWRNRVSVLFGRMPVSRQLPYTWHDSPNLRYTTLKDLEDFFAAAGYTVERRIGVTDAGVPLPRGEVATNLRAGAAVYLLRRDRRRR</sequence>
<dbReference type="InterPro" id="IPR029063">
    <property type="entry name" value="SAM-dependent_MTases_sf"/>
</dbReference>
<evidence type="ECO:0000313" key="2">
    <source>
        <dbReference type="Proteomes" id="UP000316196"/>
    </source>
</evidence>
<dbReference type="OrthoDB" id="9810247at2"/>
<name>A0A542ZPW3_9ACTN</name>
<dbReference type="RefSeq" id="WP_142092219.1">
    <property type="nucleotide sequence ID" value="NZ_BAAAMD010000003.1"/>
</dbReference>
<dbReference type="CDD" id="cd02440">
    <property type="entry name" value="AdoMet_MTases"/>
    <property type="match status" value="1"/>
</dbReference>
<dbReference type="Gene3D" id="3.40.50.150">
    <property type="entry name" value="Vaccinia Virus protein VP39"/>
    <property type="match status" value="1"/>
</dbReference>
<dbReference type="EMBL" id="VFOR01000001">
    <property type="protein sequence ID" value="TQL62357.1"/>
    <property type="molecule type" value="Genomic_DNA"/>
</dbReference>
<comment type="caution">
    <text evidence="1">The sequence shown here is derived from an EMBL/GenBank/DDBJ whole genome shotgun (WGS) entry which is preliminary data.</text>
</comment>